<evidence type="ECO:0000313" key="2">
    <source>
        <dbReference type="Proteomes" id="UP001595528"/>
    </source>
</evidence>
<reference evidence="2" key="1">
    <citation type="journal article" date="2019" name="Int. J. Syst. Evol. Microbiol.">
        <title>The Global Catalogue of Microorganisms (GCM) 10K type strain sequencing project: providing services to taxonomists for standard genome sequencing and annotation.</title>
        <authorList>
            <consortium name="The Broad Institute Genomics Platform"/>
            <consortium name="The Broad Institute Genome Sequencing Center for Infectious Disease"/>
            <person name="Wu L."/>
            <person name="Ma J."/>
        </authorList>
    </citation>
    <scope>NUCLEOTIDE SEQUENCE [LARGE SCALE GENOMIC DNA]</scope>
    <source>
        <strain evidence="2">KCTC 42964</strain>
    </source>
</reference>
<sequence length="139" mass="15562">MRYVNGVEVVLVPCEGRLDYPRFRAIFEDLVREPAFAGGAPAVWDLRPADLTGFDMEEMRKLADFVGTLQQRRATRVAMVVGRDWEQPLMRLWSEFLGTMLDQDRLITSDMDDALTWAAEGRAGGRVVARSMPGAAGRA</sequence>
<comment type="caution">
    <text evidence="1">The sequence shown here is derived from an EMBL/GenBank/DDBJ whole genome shotgun (WGS) entry which is preliminary data.</text>
</comment>
<evidence type="ECO:0000313" key="1">
    <source>
        <dbReference type="EMBL" id="MFC3227061.1"/>
    </source>
</evidence>
<name>A0ABV7KY44_9PROT</name>
<organism evidence="1 2">
    <name type="scientific">Marinibaculum pumilum</name>
    <dbReference type="NCBI Taxonomy" id="1766165"/>
    <lineage>
        <taxon>Bacteria</taxon>
        <taxon>Pseudomonadati</taxon>
        <taxon>Pseudomonadota</taxon>
        <taxon>Alphaproteobacteria</taxon>
        <taxon>Rhodospirillales</taxon>
        <taxon>Rhodospirillaceae</taxon>
        <taxon>Marinibaculum</taxon>
    </lineage>
</organism>
<proteinExistence type="predicted"/>
<accession>A0ABV7KY44</accession>
<dbReference type="RefSeq" id="WP_379899222.1">
    <property type="nucleotide sequence ID" value="NZ_JBHRTR010000019.1"/>
</dbReference>
<evidence type="ECO:0008006" key="3">
    <source>
        <dbReference type="Google" id="ProtNLM"/>
    </source>
</evidence>
<protein>
    <recommendedName>
        <fullName evidence="3">STAS/SEC14 domain-containing protein</fullName>
    </recommendedName>
</protein>
<dbReference type="EMBL" id="JBHRTR010000019">
    <property type="protein sequence ID" value="MFC3227061.1"/>
    <property type="molecule type" value="Genomic_DNA"/>
</dbReference>
<dbReference type="Proteomes" id="UP001595528">
    <property type="component" value="Unassembled WGS sequence"/>
</dbReference>
<keyword evidence="2" id="KW-1185">Reference proteome</keyword>
<gene>
    <name evidence="1" type="ORF">ACFOGJ_07465</name>
</gene>